<evidence type="ECO:0000256" key="13">
    <source>
        <dbReference type="SAM" id="SignalP"/>
    </source>
</evidence>
<accession>A0A182JC91</accession>
<feature type="region of interest" description="Disordered" evidence="12">
    <location>
        <begin position="170"/>
        <end position="197"/>
    </location>
</feature>
<dbReference type="GO" id="GO:0008270">
    <property type="term" value="F:zinc ion binding"/>
    <property type="evidence" value="ECO:0007669"/>
    <property type="project" value="InterPro"/>
</dbReference>
<dbReference type="Gene3D" id="3.30.70.340">
    <property type="entry name" value="Metallocarboxypeptidase-like"/>
    <property type="match status" value="1"/>
</dbReference>
<evidence type="ECO:0000256" key="10">
    <source>
        <dbReference type="ARBA" id="ARBA00023157"/>
    </source>
</evidence>
<feature type="compositionally biased region" description="Basic residues" evidence="12">
    <location>
        <begin position="172"/>
        <end position="182"/>
    </location>
</feature>
<keyword evidence="9" id="KW-0482">Metalloprotease</keyword>
<dbReference type="GO" id="GO:0004181">
    <property type="term" value="F:metallocarboxypeptidase activity"/>
    <property type="evidence" value="ECO:0007669"/>
    <property type="project" value="InterPro"/>
</dbReference>
<comment type="caution">
    <text evidence="11">Lacks conserved residue(s) required for the propagation of feature annotation.</text>
</comment>
<dbReference type="PANTHER" id="PTHR11705:SF89">
    <property type="entry name" value="PEPTIDASE M14 CARBOXYPEPTIDASE A DOMAIN-CONTAINING PROTEIN"/>
    <property type="match status" value="1"/>
</dbReference>
<evidence type="ECO:0000256" key="11">
    <source>
        <dbReference type="PROSITE-ProRule" id="PRU01379"/>
    </source>
</evidence>
<keyword evidence="5" id="KW-0479">Metal-binding</keyword>
<evidence type="ECO:0000256" key="9">
    <source>
        <dbReference type="ARBA" id="ARBA00023049"/>
    </source>
</evidence>
<keyword evidence="3" id="KW-0121">Carboxypeptidase</keyword>
<feature type="region of interest" description="Disordered" evidence="12">
    <location>
        <begin position="307"/>
        <end position="329"/>
    </location>
</feature>
<dbReference type="AlphaFoldDB" id="A0A182JC91"/>
<evidence type="ECO:0000313" key="15">
    <source>
        <dbReference type="EnsemblMetazoa" id="AATE015377-PA.1"/>
    </source>
</evidence>
<dbReference type="PROSITE" id="PS52035">
    <property type="entry name" value="PEPTIDASE_M14"/>
    <property type="match status" value="1"/>
</dbReference>
<dbReference type="STRING" id="41427.A0A182JC91"/>
<evidence type="ECO:0000256" key="8">
    <source>
        <dbReference type="ARBA" id="ARBA00022833"/>
    </source>
</evidence>
<feature type="region of interest" description="Disordered" evidence="12">
    <location>
        <begin position="418"/>
        <end position="489"/>
    </location>
</feature>
<dbReference type="InterPro" id="IPR000834">
    <property type="entry name" value="Peptidase_M14"/>
</dbReference>
<name>A0A182JC91_ANOAO</name>
<dbReference type="InterPro" id="IPR003146">
    <property type="entry name" value="M14A_act_pep"/>
</dbReference>
<dbReference type="VEuPathDB" id="VectorBase:AATE015377"/>
<dbReference type="Pfam" id="PF00246">
    <property type="entry name" value="Peptidase_M14"/>
    <property type="match status" value="1"/>
</dbReference>
<dbReference type="Pfam" id="PF02244">
    <property type="entry name" value="Propep_M14"/>
    <property type="match status" value="1"/>
</dbReference>
<evidence type="ECO:0000256" key="3">
    <source>
        <dbReference type="ARBA" id="ARBA00022645"/>
    </source>
</evidence>
<feature type="compositionally biased region" description="Low complexity" evidence="12">
    <location>
        <begin position="225"/>
        <end position="240"/>
    </location>
</feature>
<sequence>MGCWDLMILVLLVGVIPNRQVDVLAVNGIYVNNQKIEKFEADRIKLLHPARPSPATHQPSVGYVGKDELLTKDNFTNAQHYYQYFVRDHPASYIDLLWGRNKTHFPSLFRVDAPVSGVSLPASVHLDDEQSTFKNTLNNSTPVYVGDYQRVQLPAERPVFLSVTSTRAPIKPSKRFKKRPKPKPSPSLPQVLLSPTSPNATLSPETLALLSRFYSFSCTLTPKQRTSQLAQTTTETPTTTRKLKTHRPTTRRPPSARPTTPSPDGKRKKTVVYVDPPVINRIGGVLESVYDFMENALTSTEYVADSKERGGDLPAGTQKHARGSGGAKVKRNVRNITTAISDILSRFGDTSGSAAPVSTRPWVATTSTSITSADSSSESSKRFTPERVTISGVPVVVSDGNKNKMTTNIQVTSEYTAATPPTFPLSQLSSRAARGTPETYDDYDDGGDGRSTTPRVLDNRRRPTRSTSNGFERPATQIERDPDVASPVERSPWLSLPPAYLFNEVHEDDALEVPVLEVPVPPTPESPASGTSSGWFDLMMPWDFFNPWTHDEVEGQVQDTVKTTPVAPIAMATPEPTVEVAPTSEPAAASNWLSQFFVGAPMMTTTATPPKKTPRPEQLLSALVQYLVQATPSARPSVKPKRRKSYAGYQLWRVAVQNDDQLQRLGELQHSPEGLQLQWWSGPSLHEPTDVLVPPGAAADSLRDYLLEEGMQYQPSIGDLGRAIAFENPRMTRRDQIETELLHGHPLTWYRYHRYADIVKFLDYLGRRHSQHVRLLHIGRSYEGRPLTVVRVSFAPSTRRRSAHKLSAKKRRPSVFIMAGAHGNQWIGPAVATWLLQRLLDASNSSEVLPELETVRSYDWYVLPVANPDGYEYSHEHDRMWSKSRSRPDHRPPPGFGQALLTSALSWWNTQSTATRHPEARPEEACYGVDLDHNWAYRWQDTSGSSRSECSTSYAGPAAFSEPETRAVRDFLHTGRRNVRIFLSLQAYGQSLRYPPVDPTEDYGSAMRLGAHAYGDVHEMAAVGLEAMRGAGGELPYTLERSEGGATASGYARFAAGVRYSYTLRLPDTGTHGFLLPPSNIASTGRDTFELVKGMMDYS</sequence>
<feature type="region of interest" description="Disordered" evidence="12">
    <location>
        <begin position="224"/>
        <end position="270"/>
    </location>
</feature>
<proteinExistence type="inferred from homology"/>
<keyword evidence="4" id="KW-0645">Protease</keyword>
<keyword evidence="6 13" id="KW-0732">Signal</keyword>
<evidence type="ECO:0000256" key="4">
    <source>
        <dbReference type="ARBA" id="ARBA00022670"/>
    </source>
</evidence>
<evidence type="ECO:0000256" key="2">
    <source>
        <dbReference type="ARBA" id="ARBA00005988"/>
    </source>
</evidence>
<comment type="cofactor">
    <cofactor evidence="1">
        <name>Zn(2+)</name>
        <dbReference type="ChEBI" id="CHEBI:29105"/>
    </cofactor>
</comment>
<evidence type="ECO:0000256" key="5">
    <source>
        <dbReference type="ARBA" id="ARBA00022723"/>
    </source>
</evidence>
<evidence type="ECO:0000256" key="7">
    <source>
        <dbReference type="ARBA" id="ARBA00022801"/>
    </source>
</evidence>
<dbReference type="InterPro" id="IPR036990">
    <property type="entry name" value="M14A-like_propep"/>
</dbReference>
<dbReference type="GO" id="GO:0005615">
    <property type="term" value="C:extracellular space"/>
    <property type="evidence" value="ECO:0007669"/>
    <property type="project" value="TreeGrafter"/>
</dbReference>
<keyword evidence="8" id="KW-0862">Zinc</keyword>
<feature type="domain" description="Peptidase M14" evidence="14">
    <location>
        <begin position="751"/>
        <end position="1099"/>
    </location>
</feature>
<keyword evidence="10" id="KW-1015">Disulfide bond</keyword>
<feature type="compositionally biased region" description="Low complexity" evidence="12">
    <location>
        <begin position="188"/>
        <end position="197"/>
    </location>
</feature>
<evidence type="ECO:0000256" key="12">
    <source>
        <dbReference type="SAM" id="MobiDB-lite"/>
    </source>
</evidence>
<dbReference type="SMART" id="SM00631">
    <property type="entry name" value="Zn_pept"/>
    <property type="match status" value="1"/>
</dbReference>
<dbReference type="FunFam" id="3.40.630.10:FF:000084">
    <property type="entry name" value="Carboxypeptidase B2"/>
    <property type="match status" value="1"/>
</dbReference>
<evidence type="ECO:0000256" key="6">
    <source>
        <dbReference type="ARBA" id="ARBA00022729"/>
    </source>
</evidence>
<keyword evidence="7" id="KW-0378">Hydrolase</keyword>
<organism evidence="15">
    <name type="scientific">Anopheles atroparvus</name>
    <name type="common">European mosquito</name>
    <dbReference type="NCBI Taxonomy" id="41427"/>
    <lineage>
        <taxon>Eukaryota</taxon>
        <taxon>Metazoa</taxon>
        <taxon>Ecdysozoa</taxon>
        <taxon>Arthropoda</taxon>
        <taxon>Hexapoda</taxon>
        <taxon>Insecta</taxon>
        <taxon>Pterygota</taxon>
        <taxon>Neoptera</taxon>
        <taxon>Endopterygota</taxon>
        <taxon>Diptera</taxon>
        <taxon>Nematocera</taxon>
        <taxon>Culicoidea</taxon>
        <taxon>Culicidae</taxon>
        <taxon>Anophelinae</taxon>
        <taxon>Anopheles</taxon>
    </lineage>
</organism>
<evidence type="ECO:0000256" key="1">
    <source>
        <dbReference type="ARBA" id="ARBA00001947"/>
    </source>
</evidence>
<feature type="signal peptide" evidence="13">
    <location>
        <begin position="1"/>
        <end position="20"/>
    </location>
</feature>
<dbReference type="GO" id="GO:0006508">
    <property type="term" value="P:proteolysis"/>
    <property type="evidence" value="ECO:0007669"/>
    <property type="project" value="UniProtKB-KW"/>
</dbReference>
<evidence type="ECO:0000259" key="14">
    <source>
        <dbReference type="PROSITE" id="PS52035"/>
    </source>
</evidence>
<feature type="compositionally biased region" description="Basic residues" evidence="12">
    <location>
        <begin position="241"/>
        <end position="250"/>
    </location>
</feature>
<comment type="similarity">
    <text evidence="2 11">Belongs to the peptidase M14 family.</text>
</comment>
<dbReference type="SUPFAM" id="SSF54897">
    <property type="entry name" value="Protease propeptides/inhibitors"/>
    <property type="match status" value="1"/>
</dbReference>
<dbReference type="PANTHER" id="PTHR11705">
    <property type="entry name" value="PROTEASE FAMILY M14 CARBOXYPEPTIDASE A,B"/>
    <property type="match status" value="1"/>
</dbReference>
<feature type="chain" id="PRO_5043814368" description="Peptidase M14 domain-containing protein" evidence="13">
    <location>
        <begin position="21"/>
        <end position="1099"/>
    </location>
</feature>
<dbReference type="PRINTS" id="PR00765">
    <property type="entry name" value="CRBOXYPTASEA"/>
</dbReference>
<protein>
    <recommendedName>
        <fullName evidence="14">Peptidase M14 domain-containing protein</fullName>
    </recommendedName>
</protein>
<dbReference type="Gene3D" id="3.40.630.10">
    <property type="entry name" value="Zn peptidases"/>
    <property type="match status" value="1"/>
</dbReference>
<dbReference type="SUPFAM" id="SSF53187">
    <property type="entry name" value="Zn-dependent exopeptidases"/>
    <property type="match status" value="1"/>
</dbReference>
<dbReference type="EnsemblMetazoa" id="AATE015377-RA">
    <property type="protein sequence ID" value="AATE015377-PA.1"/>
    <property type="gene ID" value="AATE015377"/>
</dbReference>
<reference evidence="15" key="1">
    <citation type="submission" date="2022-08" db="UniProtKB">
        <authorList>
            <consortium name="EnsemblMetazoa"/>
        </authorList>
    </citation>
    <scope>IDENTIFICATION</scope>
    <source>
        <strain evidence="15">EBRO</strain>
    </source>
</reference>